<dbReference type="PANTHER" id="PTHR32309:SF13">
    <property type="entry name" value="FERRIC ENTEROBACTIN TRANSPORT PROTEIN FEPE"/>
    <property type="match status" value="1"/>
</dbReference>
<evidence type="ECO:0000256" key="15">
    <source>
        <dbReference type="ARBA" id="ARBA00023137"/>
    </source>
</evidence>
<organism evidence="20 21">
    <name type="scientific">Nocardioides daeguensis</name>
    <dbReference type="NCBI Taxonomy" id="908359"/>
    <lineage>
        <taxon>Bacteria</taxon>
        <taxon>Bacillati</taxon>
        <taxon>Actinomycetota</taxon>
        <taxon>Actinomycetes</taxon>
        <taxon>Propionibacteriales</taxon>
        <taxon>Nocardioidaceae</taxon>
        <taxon>Nocardioides</taxon>
    </lineage>
</organism>
<evidence type="ECO:0000313" key="21">
    <source>
        <dbReference type="Proteomes" id="UP001500301"/>
    </source>
</evidence>
<feature type="domain" description="AAA" evidence="18">
    <location>
        <begin position="264"/>
        <end position="424"/>
    </location>
</feature>
<keyword evidence="7" id="KW-0997">Cell inner membrane</keyword>
<evidence type="ECO:0000256" key="16">
    <source>
        <dbReference type="ARBA" id="ARBA00051245"/>
    </source>
</evidence>
<evidence type="ECO:0000256" key="8">
    <source>
        <dbReference type="ARBA" id="ARBA00022679"/>
    </source>
</evidence>
<accession>A0ABP6V8C9</accession>
<protein>
    <recommendedName>
        <fullName evidence="5">non-specific protein-tyrosine kinase</fullName>
        <ecNumber evidence="5">2.7.10.2</ecNumber>
    </recommendedName>
</protein>
<evidence type="ECO:0000256" key="6">
    <source>
        <dbReference type="ARBA" id="ARBA00022475"/>
    </source>
</evidence>
<comment type="catalytic activity">
    <reaction evidence="16">
        <text>L-tyrosyl-[protein] + ATP = O-phospho-L-tyrosyl-[protein] + ADP + H(+)</text>
        <dbReference type="Rhea" id="RHEA:10596"/>
        <dbReference type="Rhea" id="RHEA-COMP:10136"/>
        <dbReference type="Rhea" id="RHEA-COMP:20101"/>
        <dbReference type="ChEBI" id="CHEBI:15378"/>
        <dbReference type="ChEBI" id="CHEBI:30616"/>
        <dbReference type="ChEBI" id="CHEBI:46858"/>
        <dbReference type="ChEBI" id="CHEBI:61978"/>
        <dbReference type="ChEBI" id="CHEBI:456216"/>
        <dbReference type="EC" id="2.7.10.2"/>
    </reaction>
</comment>
<dbReference type="InterPro" id="IPR025669">
    <property type="entry name" value="AAA_dom"/>
</dbReference>
<comment type="subcellular location">
    <subcellularLocation>
        <location evidence="1">Cell inner membrane</location>
        <topology evidence="1">Multi-pass membrane protein</topology>
    </subcellularLocation>
</comment>
<dbReference type="Gene3D" id="3.40.50.300">
    <property type="entry name" value="P-loop containing nucleotide triphosphate hydrolases"/>
    <property type="match status" value="1"/>
</dbReference>
<keyword evidence="13" id="KW-1133">Transmembrane helix</keyword>
<proteinExistence type="inferred from homology"/>
<keyword evidence="15" id="KW-0829">Tyrosine-protein kinase</keyword>
<comment type="caution">
    <text evidence="20">The sequence shown here is derived from an EMBL/GenBank/DDBJ whole genome shotgun (WGS) entry which is preliminary data.</text>
</comment>
<evidence type="ECO:0000256" key="4">
    <source>
        <dbReference type="ARBA" id="ARBA00008883"/>
    </source>
</evidence>
<dbReference type="PANTHER" id="PTHR32309">
    <property type="entry name" value="TYROSINE-PROTEIN KINASE"/>
    <property type="match status" value="1"/>
</dbReference>
<dbReference type="InterPro" id="IPR027417">
    <property type="entry name" value="P-loop_NTPase"/>
</dbReference>
<dbReference type="InterPro" id="IPR003856">
    <property type="entry name" value="LPS_length_determ_N"/>
</dbReference>
<evidence type="ECO:0000313" key="20">
    <source>
        <dbReference type="EMBL" id="GAA3530816.1"/>
    </source>
</evidence>
<evidence type="ECO:0000259" key="17">
    <source>
        <dbReference type="Pfam" id="PF02706"/>
    </source>
</evidence>
<evidence type="ECO:0000259" key="18">
    <source>
        <dbReference type="Pfam" id="PF13614"/>
    </source>
</evidence>
<sequence>MPTMELRDYLRVLRRRWVSILVITVAVTAAAGAFTALQTSQYASTARLFVTTSQANDTQLLQGGQFSAQRVKSYADLITSRELAQRVIDDTGLKLEPGELTDRVSAEAVLDTVNLEITVTDPDAHQAQVIAQSYAEQLTDLVRELETPAGQTEAPIKATIVDAASFSDTPVSPQPKRNLALGLVLGLMLGFGLAVLRELLDTRVKSLDDVAEITDAPTLGTIAYDATAAKTPLLTQIPSHSPRAESFRVLRTNLQFVDVDSAQKVFVVSSAVPGEGKTSTAVNLALSLAQGGNRTLLVEADLRRPMAAKRLGMDEAVGLTNVLVGRIKAADVVQTHDDSGLSFVASGPIPPNPAELIQSNAMEDFLAYAREEYDIVLIDAPPLLPVTDAALLAAKADGALVILSHGKVTREQVRHSIERLDQVDAHLAGLVLNKVPAKGRSYGYGYGYGYSPADIEAS</sequence>
<dbReference type="Pfam" id="PF13807">
    <property type="entry name" value="GNVR"/>
    <property type="match status" value="1"/>
</dbReference>
<keyword evidence="6" id="KW-1003">Cell membrane</keyword>
<dbReference type="EMBL" id="BAABBB010000009">
    <property type="protein sequence ID" value="GAA3530816.1"/>
    <property type="molecule type" value="Genomic_DNA"/>
</dbReference>
<feature type="domain" description="Tyrosine-protein kinase G-rich" evidence="19">
    <location>
        <begin position="157"/>
        <end position="198"/>
    </location>
</feature>
<dbReference type="InterPro" id="IPR032807">
    <property type="entry name" value="GNVR"/>
</dbReference>
<evidence type="ECO:0000256" key="14">
    <source>
        <dbReference type="ARBA" id="ARBA00023136"/>
    </source>
</evidence>
<keyword evidence="9" id="KW-0812">Transmembrane</keyword>
<keyword evidence="11" id="KW-0418">Kinase</keyword>
<name>A0ABP6V8C9_9ACTN</name>
<evidence type="ECO:0000256" key="3">
    <source>
        <dbReference type="ARBA" id="ARBA00007316"/>
    </source>
</evidence>
<evidence type="ECO:0000256" key="13">
    <source>
        <dbReference type="ARBA" id="ARBA00022989"/>
    </source>
</evidence>
<comment type="similarity">
    <text evidence="2">Belongs to the CpsC/CapA family.</text>
</comment>
<keyword evidence="12" id="KW-0067">ATP-binding</keyword>
<evidence type="ECO:0000256" key="12">
    <source>
        <dbReference type="ARBA" id="ARBA00022840"/>
    </source>
</evidence>
<evidence type="ECO:0000259" key="19">
    <source>
        <dbReference type="Pfam" id="PF13807"/>
    </source>
</evidence>
<dbReference type="Pfam" id="PF02706">
    <property type="entry name" value="Wzz"/>
    <property type="match status" value="1"/>
</dbReference>
<dbReference type="Pfam" id="PF13614">
    <property type="entry name" value="AAA_31"/>
    <property type="match status" value="1"/>
</dbReference>
<evidence type="ECO:0000256" key="1">
    <source>
        <dbReference type="ARBA" id="ARBA00004429"/>
    </source>
</evidence>
<keyword evidence="14" id="KW-0472">Membrane</keyword>
<evidence type="ECO:0000256" key="2">
    <source>
        <dbReference type="ARBA" id="ARBA00006683"/>
    </source>
</evidence>
<feature type="domain" description="Polysaccharide chain length determinant N-terminal" evidence="17">
    <location>
        <begin position="3"/>
        <end position="90"/>
    </location>
</feature>
<dbReference type="NCBIfam" id="TIGR01007">
    <property type="entry name" value="eps_fam"/>
    <property type="match status" value="1"/>
</dbReference>
<dbReference type="Proteomes" id="UP001500301">
    <property type="component" value="Unassembled WGS sequence"/>
</dbReference>
<keyword evidence="21" id="KW-1185">Reference proteome</keyword>
<evidence type="ECO:0000256" key="9">
    <source>
        <dbReference type="ARBA" id="ARBA00022692"/>
    </source>
</evidence>
<comment type="similarity">
    <text evidence="4">Belongs to the etk/wzc family.</text>
</comment>
<reference evidence="21" key="1">
    <citation type="journal article" date="2019" name="Int. J. Syst. Evol. Microbiol.">
        <title>The Global Catalogue of Microorganisms (GCM) 10K type strain sequencing project: providing services to taxonomists for standard genome sequencing and annotation.</title>
        <authorList>
            <consortium name="The Broad Institute Genomics Platform"/>
            <consortium name="The Broad Institute Genome Sequencing Center for Infectious Disease"/>
            <person name="Wu L."/>
            <person name="Ma J."/>
        </authorList>
    </citation>
    <scope>NUCLEOTIDE SEQUENCE [LARGE SCALE GENOMIC DNA]</scope>
    <source>
        <strain evidence="21">JCM 17460</strain>
    </source>
</reference>
<evidence type="ECO:0000256" key="10">
    <source>
        <dbReference type="ARBA" id="ARBA00022741"/>
    </source>
</evidence>
<keyword evidence="10" id="KW-0547">Nucleotide-binding</keyword>
<dbReference type="InterPro" id="IPR050445">
    <property type="entry name" value="Bact_polysacc_biosynth/exp"/>
</dbReference>
<comment type="similarity">
    <text evidence="3">Belongs to the CpsD/CapB family.</text>
</comment>
<evidence type="ECO:0000256" key="11">
    <source>
        <dbReference type="ARBA" id="ARBA00022777"/>
    </source>
</evidence>
<dbReference type="InterPro" id="IPR005702">
    <property type="entry name" value="Wzc-like_C"/>
</dbReference>
<keyword evidence="8" id="KW-0808">Transferase</keyword>
<dbReference type="EC" id="2.7.10.2" evidence="5"/>
<evidence type="ECO:0000256" key="5">
    <source>
        <dbReference type="ARBA" id="ARBA00011903"/>
    </source>
</evidence>
<dbReference type="SUPFAM" id="SSF52540">
    <property type="entry name" value="P-loop containing nucleoside triphosphate hydrolases"/>
    <property type="match status" value="1"/>
</dbReference>
<gene>
    <name evidence="20" type="ORF">GCM10022263_19270</name>
</gene>
<dbReference type="CDD" id="cd05387">
    <property type="entry name" value="BY-kinase"/>
    <property type="match status" value="1"/>
</dbReference>
<evidence type="ECO:0000256" key="7">
    <source>
        <dbReference type="ARBA" id="ARBA00022519"/>
    </source>
</evidence>